<gene>
    <name evidence="3" type="primary">LOC106013395</name>
</gene>
<proteinExistence type="predicted"/>
<keyword evidence="2" id="KW-1185">Reference proteome</keyword>
<dbReference type="InterPro" id="IPR008197">
    <property type="entry name" value="WAP_dom"/>
</dbReference>
<dbReference type="RefSeq" id="XP_035828698.1">
    <property type="nucleotide sequence ID" value="XM_035972805.1"/>
</dbReference>
<dbReference type="Proteomes" id="UP000694888">
    <property type="component" value="Unplaced"/>
</dbReference>
<dbReference type="InterPro" id="IPR036645">
    <property type="entry name" value="Elafin-like_sf"/>
</dbReference>
<protein>
    <submittedName>
        <fullName evidence="3">Spore coat protein SP60</fullName>
    </submittedName>
</protein>
<sequence length="293" mass="31785">MSCPFPYPCEPPKHRCVPACTKQCREGFKCEHIHALCLAKTCPLTQTCTDLRPNTCGDLQCPAGKECKMVKSKCSPDMPCEYTEKAECLPAVCSRKCYGARNKCKLVTTCPFDGTQCTHRQMCERRQKPCPKCPPGYECALRKRCRRCRPRPVCVFSQGVCPSVSAQALPLDSLACKKEIRRRPLCAEDIDCKKSRKCCTSKCGRKISQSDVVSLGSAQSDVVSLGSAQSDVVSLGSAQSDVVSLGSAQSDVVSLGSAQSDVVSLGKTNTSTVNTTRHVRNSHKTTLASNVAM</sequence>
<accession>A0ABM1W205</accession>
<evidence type="ECO:0000259" key="1">
    <source>
        <dbReference type="Pfam" id="PF00095"/>
    </source>
</evidence>
<reference evidence="3" key="1">
    <citation type="submission" date="2025-08" db="UniProtKB">
        <authorList>
            <consortium name="RefSeq"/>
        </authorList>
    </citation>
    <scope>IDENTIFICATION</scope>
</reference>
<feature type="domain" description="WAP" evidence="1">
    <location>
        <begin position="158"/>
        <end position="206"/>
    </location>
</feature>
<evidence type="ECO:0000313" key="3">
    <source>
        <dbReference type="RefSeq" id="XP_035828698.1"/>
    </source>
</evidence>
<evidence type="ECO:0000313" key="2">
    <source>
        <dbReference type="Proteomes" id="UP000694888"/>
    </source>
</evidence>
<name>A0ABM1W205_APLCA</name>
<dbReference type="GeneID" id="106013395"/>
<organism evidence="2 3">
    <name type="scientific">Aplysia californica</name>
    <name type="common">California sea hare</name>
    <dbReference type="NCBI Taxonomy" id="6500"/>
    <lineage>
        <taxon>Eukaryota</taxon>
        <taxon>Metazoa</taxon>
        <taxon>Spiralia</taxon>
        <taxon>Lophotrochozoa</taxon>
        <taxon>Mollusca</taxon>
        <taxon>Gastropoda</taxon>
        <taxon>Heterobranchia</taxon>
        <taxon>Euthyneura</taxon>
        <taxon>Tectipleura</taxon>
        <taxon>Aplysiida</taxon>
        <taxon>Aplysioidea</taxon>
        <taxon>Aplysiidae</taxon>
        <taxon>Aplysia</taxon>
    </lineage>
</organism>
<dbReference type="Gene3D" id="4.10.75.10">
    <property type="entry name" value="Elafin-like"/>
    <property type="match status" value="1"/>
</dbReference>
<dbReference type="Pfam" id="PF00095">
    <property type="entry name" value="WAP"/>
    <property type="match status" value="1"/>
</dbReference>